<dbReference type="Proteomes" id="UP000054498">
    <property type="component" value="Unassembled WGS sequence"/>
</dbReference>
<dbReference type="GeneID" id="25728708"/>
<proteinExistence type="predicted"/>
<gene>
    <name evidence="1" type="ORF">MNEG_11445</name>
</gene>
<dbReference type="EMBL" id="KK102966">
    <property type="protein sequence ID" value="KIY96514.1"/>
    <property type="molecule type" value="Genomic_DNA"/>
</dbReference>
<reference evidence="1 2" key="1">
    <citation type="journal article" date="2013" name="BMC Genomics">
        <title>Reconstruction of the lipid metabolism for the microalga Monoraphidium neglectum from its genome sequence reveals characteristics suitable for biofuel production.</title>
        <authorList>
            <person name="Bogen C."/>
            <person name="Al-Dilaimi A."/>
            <person name="Albersmeier A."/>
            <person name="Wichmann J."/>
            <person name="Grundmann M."/>
            <person name="Rupp O."/>
            <person name="Lauersen K.J."/>
            <person name="Blifernez-Klassen O."/>
            <person name="Kalinowski J."/>
            <person name="Goesmann A."/>
            <person name="Mussgnug J.H."/>
            <person name="Kruse O."/>
        </authorList>
    </citation>
    <scope>NUCLEOTIDE SEQUENCE [LARGE SCALE GENOMIC DNA]</scope>
    <source>
        <strain evidence="1 2">SAG 48.87</strain>
    </source>
</reference>
<name>A0A0D2LYP0_9CHLO</name>
<sequence length="113" mass="12202">MACFTGVALAHGVSLQEFPAIQPDADDEEEVEEEKLDGVFEGQLATVIRGDVVDQAKLDQAKAFCNLIHAHGPCLFWDKNWGAVPEFIFKENAGALAIAASVPEHLRARAKGV</sequence>
<organism evidence="1 2">
    <name type="scientific">Monoraphidium neglectum</name>
    <dbReference type="NCBI Taxonomy" id="145388"/>
    <lineage>
        <taxon>Eukaryota</taxon>
        <taxon>Viridiplantae</taxon>
        <taxon>Chlorophyta</taxon>
        <taxon>core chlorophytes</taxon>
        <taxon>Chlorophyceae</taxon>
        <taxon>CS clade</taxon>
        <taxon>Sphaeropleales</taxon>
        <taxon>Selenastraceae</taxon>
        <taxon>Monoraphidium</taxon>
    </lineage>
</organism>
<dbReference type="AlphaFoldDB" id="A0A0D2LYP0"/>
<evidence type="ECO:0000313" key="1">
    <source>
        <dbReference type="EMBL" id="KIY96514.1"/>
    </source>
</evidence>
<protein>
    <submittedName>
        <fullName evidence="1">Uncharacterized protein</fullName>
    </submittedName>
</protein>
<evidence type="ECO:0000313" key="2">
    <source>
        <dbReference type="Proteomes" id="UP000054498"/>
    </source>
</evidence>
<keyword evidence="2" id="KW-1185">Reference proteome</keyword>
<dbReference type="RefSeq" id="XP_013895534.1">
    <property type="nucleotide sequence ID" value="XM_014040080.1"/>
</dbReference>
<accession>A0A0D2LYP0</accession>
<dbReference type="KEGG" id="mng:MNEG_11445"/>